<evidence type="ECO:0000256" key="12">
    <source>
        <dbReference type="ARBA" id="ARBA00034030"/>
    </source>
</evidence>
<evidence type="ECO:0000256" key="11">
    <source>
        <dbReference type="ARBA" id="ARBA00033184"/>
    </source>
</evidence>
<evidence type="ECO:0000313" key="18">
    <source>
        <dbReference type="Proteomes" id="UP000431401"/>
    </source>
</evidence>
<feature type="transmembrane region" description="Helical" evidence="14">
    <location>
        <begin position="384"/>
        <end position="406"/>
    </location>
</feature>
<evidence type="ECO:0000256" key="6">
    <source>
        <dbReference type="ARBA" id="ARBA00022475"/>
    </source>
</evidence>
<organism evidence="17 18">
    <name type="scientific">Nocardia aurantia</name>
    <dbReference type="NCBI Taxonomy" id="2585199"/>
    <lineage>
        <taxon>Bacteria</taxon>
        <taxon>Bacillati</taxon>
        <taxon>Actinomycetota</taxon>
        <taxon>Actinomycetes</taxon>
        <taxon>Mycobacteriales</taxon>
        <taxon>Nocardiaceae</taxon>
        <taxon>Nocardia</taxon>
    </lineage>
</organism>
<comment type="catalytic activity">
    <reaction evidence="12">
        <text>Adds an alpha-D-arabinofuranosyl group from trans,octacis-decaprenylphospho-beta-D-arabinofuranose at the 5-O-position of the eighth, tenth and twelfth galactofuranose unit of the galactofuranan chain of [beta-D-galactofuranosyl-(1-&gt;5)-beta-D-galactofuranosyl-(1-&gt;6)]14-beta-D-galactofuranosyl-(1-&gt;5)-beta-D-galactofuranosyl-(1-&gt;4)-alpha-L-rhamnopyranosyl-(1-&gt;3)-N-acetyl-alpha-D-glucosaminyl-diphospho-trans,octacis-decaprenol.</text>
        <dbReference type="EC" id="2.4.2.46"/>
    </reaction>
</comment>
<keyword evidence="8 14" id="KW-0812">Transmembrane</keyword>
<feature type="transmembrane region" description="Helical" evidence="14">
    <location>
        <begin position="498"/>
        <end position="518"/>
    </location>
</feature>
<evidence type="ECO:0000256" key="14">
    <source>
        <dbReference type="SAM" id="Phobius"/>
    </source>
</evidence>
<dbReference type="GO" id="GO:0044038">
    <property type="term" value="P:cell wall macromolecule biosynthetic process"/>
    <property type="evidence" value="ECO:0007669"/>
    <property type="project" value="InterPro"/>
</dbReference>
<evidence type="ECO:0000259" key="15">
    <source>
        <dbReference type="Pfam" id="PF12249"/>
    </source>
</evidence>
<dbReference type="Pfam" id="PF12249">
    <property type="entry name" value="AftA_C"/>
    <property type="match status" value="1"/>
</dbReference>
<keyword evidence="6" id="KW-1003">Cell membrane</keyword>
<proteinExistence type="inferred from homology"/>
<evidence type="ECO:0000256" key="3">
    <source>
        <dbReference type="ARBA" id="ARBA00009655"/>
    </source>
</evidence>
<feature type="domain" description="Arabinofuranosyltransferase AftA N-terminal" evidence="16">
    <location>
        <begin position="325"/>
        <end position="540"/>
    </location>
</feature>
<feature type="compositionally biased region" description="Basic and acidic residues" evidence="13">
    <location>
        <begin position="262"/>
        <end position="273"/>
    </location>
</feature>
<keyword evidence="18" id="KW-1185">Reference proteome</keyword>
<feature type="transmembrane region" description="Helical" evidence="14">
    <location>
        <begin position="349"/>
        <end position="372"/>
    </location>
</feature>
<feature type="transmembrane region" description="Helical" evidence="14">
    <location>
        <begin position="50"/>
        <end position="69"/>
    </location>
</feature>
<feature type="compositionally biased region" description="Basic and acidic residues" evidence="13">
    <location>
        <begin position="282"/>
        <end position="292"/>
    </location>
</feature>
<feature type="transmembrane region" description="Helical" evidence="14">
    <location>
        <begin position="12"/>
        <end position="38"/>
    </location>
</feature>
<feature type="domain" description="Arabinofuranosyltransferase AftA C-terminal" evidence="15">
    <location>
        <begin position="547"/>
        <end position="717"/>
    </location>
</feature>
<evidence type="ECO:0000256" key="9">
    <source>
        <dbReference type="ARBA" id="ARBA00022989"/>
    </source>
</evidence>
<evidence type="ECO:0000256" key="10">
    <source>
        <dbReference type="ARBA" id="ARBA00023136"/>
    </source>
</evidence>
<dbReference type="GO" id="GO:0016757">
    <property type="term" value="F:glycosyltransferase activity"/>
    <property type="evidence" value="ECO:0007669"/>
    <property type="project" value="InterPro"/>
</dbReference>
<comment type="subcellular location">
    <subcellularLocation>
        <location evidence="1">Cell membrane</location>
        <topology evidence="1">Multi-pass membrane protein</topology>
    </subcellularLocation>
</comment>
<evidence type="ECO:0000256" key="2">
    <source>
        <dbReference type="ARBA" id="ARBA00004776"/>
    </source>
</evidence>
<comment type="similarity">
    <text evidence="3">Belongs to the glycosyltransferase 85 family.</text>
</comment>
<dbReference type="UniPathway" id="UPA00963"/>
<feature type="region of interest" description="Disordered" evidence="13">
    <location>
        <begin position="242"/>
        <end position="323"/>
    </location>
</feature>
<feature type="transmembrane region" description="Helical" evidence="14">
    <location>
        <begin position="163"/>
        <end position="182"/>
    </location>
</feature>
<reference evidence="17 18" key="1">
    <citation type="submission" date="2019-10" db="EMBL/GenBank/DDBJ databases">
        <title>Nocardia macrotermitis sp. nov. and Nocardia aurantia sp. nov., isolated from the gut of fungus growing-termite Macrotermes natalensis.</title>
        <authorList>
            <person name="Benndorf R."/>
            <person name="Schwitalla J."/>
            <person name="Martin K."/>
            <person name="De Beer W."/>
            <person name="Kaster A.-K."/>
            <person name="Vollmers J."/>
            <person name="Poulsen M."/>
            <person name="Beemelmanns C."/>
        </authorList>
    </citation>
    <scope>NUCLEOTIDE SEQUENCE [LARGE SCALE GENOMIC DNA]</scope>
    <source>
        <strain evidence="17 18">RB56</strain>
    </source>
</reference>
<evidence type="ECO:0000256" key="13">
    <source>
        <dbReference type="SAM" id="MobiDB-lite"/>
    </source>
</evidence>
<protein>
    <recommendedName>
        <fullName evidence="5">Galactan 5-O-arabinofuranosyltransferase</fullName>
        <ecNumber evidence="4">2.4.2.46</ecNumber>
    </recommendedName>
    <alternativeName>
        <fullName evidence="11">Arabinofuranosyltransferase AftA</fullName>
    </alternativeName>
</protein>
<evidence type="ECO:0000256" key="1">
    <source>
        <dbReference type="ARBA" id="ARBA00004651"/>
    </source>
</evidence>
<keyword evidence="10 14" id="KW-0472">Membrane</keyword>
<dbReference type="GO" id="GO:0005886">
    <property type="term" value="C:plasma membrane"/>
    <property type="evidence" value="ECO:0007669"/>
    <property type="project" value="UniProtKB-SubCell"/>
</dbReference>
<dbReference type="GO" id="GO:0045227">
    <property type="term" value="P:capsule polysaccharide biosynthetic process"/>
    <property type="evidence" value="ECO:0007669"/>
    <property type="project" value="UniProtKB-UniPathway"/>
</dbReference>
<evidence type="ECO:0000256" key="5">
    <source>
        <dbReference type="ARBA" id="ARBA00020482"/>
    </source>
</evidence>
<accession>A0A7K0DMJ2</accession>
<dbReference type="Pfam" id="PF12250">
    <property type="entry name" value="AftA_N"/>
    <property type="match status" value="2"/>
</dbReference>
<feature type="transmembrane region" description="Helical" evidence="14">
    <location>
        <begin position="466"/>
        <end position="486"/>
    </location>
</feature>
<comment type="pathway">
    <text evidence="2">Cell wall biogenesis; cell wall polysaccharide biosynthesis.</text>
</comment>
<feature type="transmembrane region" description="Helical" evidence="14">
    <location>
        <begin position="434"/>
        <end position="454"/>
    </location>
</feature>
<comment type="caution">
    <text evidence="17">The sequence shown here is derived from an EMBL/GenBank/DDBJ whole genome shotgun (WGS) entry which is preliminary data.</text>
</comment>
<name>A0A7K0DMJ2_9NOCA</name>
<feature type="compositionally biased region" description="Polar residues" evidence="13">
    <location>
        <begin position="293"/>
        <end position="302"/>
    </location>
</feature>
<gene>
    <name evidence="17" type="ORF">NRB56_24800</name>
</gene>
<dbReference type="EC" id="2.4.2.46" evidence="4"/>
<dbReference type="InterPro" id="IPR020959">
    <property type="entry name" value="ArabinofuranosylTrfase_AftA_C"/>
</dbReference>
<evidence type="ECO:0000256" key="8">
    <source>
        <dbReference type="ARBA" id="ARBA00022692"/>
    </source>
</evidence>
<dbReference type="Proteomes" id="UP000431401">
    <property type="component" value="Unassembled WGS sequence"/>
</dbReference>
<dbReference type="InterPro" id="IPR020963">
    <property type="entry name" value="ArabinofuranosylTrfase_AftA_N"/>
</dbReference>
<evidence type="ECO:0000313" key="17">
    <source>
        <dbReference type="EMBL" id="MQY26901.1"/>
    </source>
</evidence>
<feature type="transmembrane region" description="Helical" evidence="14">
    <location>
        <begin position="81"/>
        <end position="100"/>
    </location>
</feature>
<feature type="domain" description="Arabinofuranosyltransferase AftA N-terminal" evidence="16">
    <location>
        <begin position="15"/>
        <end position="233"/>
    </location>
</feature>
<keyword evidence="9 14" id="KW-1133">Transmembrane helix</keyword>
<dbReference type="AlphaFoldDB" id="A0A7K0DMJ2"/>
<feature type="transmembrane region" description="Helical" evidence="14">
    <location>
        <begin position="189"/>
        <end position="207"/>
    </location>
</feature>
<evidence type="ECO:0000259" key="16">
    <source>
        <dbReference type="Pfam" id="PF12250"/>
    </source>
</evidence>
<evidence type="ECO:0000256" key="4">
    <source>
        <dbReference type="ARBA" id="ARBA00012037"/>
    </source>
</evidence>
<feature type="transmembrane region" description="Helical" evidence="14">
    <location>
        <begin position="530"/>
        <end position="547"/>
    </location>
</feature>
<keyword evidence="7" id="KW-0808">Transferase</keyword>
<sequence>MRELVRQVGAGLGEAVLAIVVAAVVAAVGLEAFSIVHWPAFNSSNVTRSITTVGQVVTIALLVVAVTLIRLRRARRFAEVLTWVGISGFVTVTLGMPLAATKLYLLGISVDQEFRTEYLTRLTDTAALHDMTYTGLPPFYPAGWFWVGGRVANLLGVAGWEAFKPWAIMSLAIASVLAYVLWSKLIRADWAVAVAAVTTVVMVAYASPEAYSAVLVILFAPAMVLAWGALYRPELVRDASSATVGRSPAVPETGSGSAEVDAADREQAIDPRRSGITTREAGAADRHTDTLRDQQTGGSSADNLAAERDDIRPPARGGSAGDPAATAGGWGAVLGTGLFLGVSAMSYSLFFVVAVFAVVLMALLAWLSLWWQRRTSPWRLLWPILIRLIGMGVLAGVLALLVWAPYLGKALTGGRALSNTAFHYLPESGSRLPLPMFEFSLLGALCLVGTIWLVLRSGGSRRAQALGIAVVAIYLWSLLSMAVTVGGTTLLSFRLEPILQVLLAAAGVFGLVEGGRAVYQALNEPQRFRAVAVVVSVLAALAFAQHIPDILSNEITTAYTDTDGNGERADKRSPSAVSWYREVDKTLLADTGRPRNQTVVLTADTSFLAYYPYFGFQALTSHYANPLADFSGRAKEIGRWSSLKTPAELLDALAVSPWRAPDAFVFRTSGDNYTLRLSEDVYPNDPNVRRYTVTFPKTLFDDPRFHSTAVGPFTVITVRH</sequence>
<feature type="transmembrane region" description="Helical" evidence="14">
    <location>
        <begin position="324"/>
        <end position="343"/>
    </location>
</feature>
<dbReference type="EMBL" id="WEGI01000005">
    <property type="protein sequence ID" value="MQY26901.1"/>
    <property type="molecule type" value="Genomic_DNA"/>
</dbReference>
<evidence type="ECO:0000256" key="7">
    <source>
        <dbReference type="ARBA" id="ARBA00022679"/>
    </source>
</evidence>
<feature type="transmembrane region" description="Helical" evidence="14">
    <location>
        <begin position="213"/>
        <end position="231"/>
    </location>
</feature>